<evidence type="ECO:0008006" key="3">
    <source>
        <dbReference type="Google" id="ProtNLM"/>
    </source>
</evidence>
<dbReference type="AlphaFoldDB" id="A0A371JGV6"/>
<protein>
    <recommendedName>
        <fullName evidence="3">DUF4872 domain-containing protein</fullName>
    </recommendedName>
</protein>
<name>A0A371JGV6_9FIRM</name>
<dbReference type="OrthoDB" id="9858270at2"/>
<reference evidence="1 2" key="1">
    <citation type="journal article" date="2017" name="Genome Announc.">
        <title>Draft Genome Sequence of a Sporulating and Motile Strain of Lachnotalea glycerini Isolated from Water in Quebec City, Canada.</title>
        <authorList>
            <person name="Maheux A.F."/>
            <person name="Boudreau D.K."/>
            <person name="Berube E."/>
            <person name="Boissinot M."/>
            <person name="Raymond F."/>
            <person name="Brodeur S."/>
            <person name="Corbeil J."/>
            <person name="Isabel S."/>
            <person name="Omar R.F."/>
            <person name="Bergeron M.G."/>
        </authorList>
    </citation>
    <scope>NUCLEOTIDE SEQUENCE [LARGE SCALE GENOMIC DNA]</scope>
    <source>
        <strain evidence="1 2">CCRI-19302</strain>
    </source>
</reference>
<keyword evidence="2" id="KW-1185">Reference proteome</keyword>
<evidence type="ECO:0000313" key="1">
    <source>
        <dbReference type="EMBL" id="RDY31936.1"/>
    </source>
</evidence>
<dbReference type="RefSeq" id="WP_094377419.1">
    <property type="nucleotide sequence ID" value="NZ_NOKA02000008.1"/>
</dbReference>
<dbReference type="Proteomes" id="UP000216411">
    <property type="component" value="Unassembled WGS sequence"/>
</dbReference>
<sequence>MVELLHDALMERSRLNMNYRECRQGALQEMLGFVDSNISAKKNFLVLGGMRNAMYLFEYHGVKLYGLCGCNEINIPGIFKILDIEFTKIPPEEFWNTYEEEFGKGKNFYLLPVVRDILNVDDADLDNYNLIGHSYFLVNRIENDKIYFKPINSEEEFYLTRKVFNKINNSREWIIESDFEGYCIKKHALKCSETVKSLLQMTERDLLINNINAFLKNKKVVGERGCIRYDGEQVYGLVETHMKEMLAYLEKIKGTVKYDQFMRYVYLQLINFRKMIAAGSDGYYRSEFCDILLDYPQLKEEVEQWENIVCMWRKYGRKLAQVASLKYLSQNAEEGIKQLIYMWNQIKDAEISSMNQLKDKIVLI</sequence>
<dbReference type="EMBL" id="NOKA02000008">
    <property type="protein sequence ID" value="RDY31936.1"/>
    <property type="molecule type" value="Genomic_DNA"/>
</dbReference>
<comment type="caution">
    <text evidence="1">The sequence shown here is derived from an EMBL/GenBank/DDBJ whole genome shotgun (WGS) entry which is preliminary data.</text>
</comment>
<gene>
    <name evidence="1" type="ORF">CG710_007265</name>
</gene>
<organism evidence="1 2">
    <name type="scientific">Lachnotalea glycerini</name>
    <dbReference type="NCBI Taxonomy" id="1763509"/>
    <lineage>
        <taxon>Bacteria</taxon>
        <taxon>Bacillati</taxon>
        <taxon>Bacillota</taxon>
        <taxon>Clostridia</taxon>
        <taxon>Lachnospirales</taxon>
        <taxon>Lachnospiraceae</taxon>
        <taxon>Lachnotalea</taxon>
    </lineage>
</organism>
<proteinExistence type="predicted"/>
<accession>A0A371JGV6</accession>
<evidence type="ECO:0000313" key="2">
    <source>
        <dbReference type="Proteomes" id="UP000216411"/>
    </source>
</evidence>